<feature type="domain" description="Peptidase C51" evidence="1">
    <location>
        <begin position="61"/>
        <end position="157"/>
    </location>
</feature>
<dbReference type="AlphaFoldDB" id="F7PW03"/>
<keyword evidence="3" id="KW-1185">Reference proteome</keyword>
<gene>
    <name evidence="2" type="ORF">HLPCO_001013</name>
</gene>
<name>F7PW03_9MOLU</name>
<reference evidence="2 3" key="2">
    <citation type="journal article" date="2013" name="PLoS ONE">
        <title>INDIGO - INtegrated Data Warehouse of MIcrobial GenOmes with Examples from the Red Sea Extremophiles.</title>
        <authorList>
            <person name="Alam I."/>
            <person name="Antunes A."/>
            <person name="Kamau A.A."/>
            <person name="Ba Alawi W."/>
            <person name="Kalkatawi M."/>
            <person name="Stingl U."/>
            <person name="Bajic V.B."/>
        </authorList>
    </citation>
    <scope>NUCLEOTIDE SEQUENCE [LARGE SCALE GENOMIC DNA]</scope>
    <source>
        <strain evidence="2 3">SSD-17B</strain>
    </source>
</reference>
<reference evidence="2 3" key="1">
    <citation type="journal article" date="2011" name="J. Bacteriol.">
        <title>Genome sequence of Haloplasma contractile, an unusual contractile bacterium from a deep-sea anoxic brine lake.</title>
        <authorList>
            <person name="Antunes A."/>
            <person name="Alam I."/>
            <person name="El Dorry H."/>
            <person name="Siam R."/>
            <person name="Robertson A."/>
            <person name="Bajic V.B."/>
            <person name="Stingl U."/>
        </authorList>
    </citation>
    <scope>NUCLEOTIDE SEQUENCE [LARGE SCALE GENOMIC DNA]</scope>
    <source>
        <strain evidence="2 3">SSD-17B</strain>
    </source>
</reference>
<dbReference type="InterPro" id="IPR038765">
    <property type="entry name" value="Papain-like_cys_pep_sf"/>
</dbReference>
<evidence type="ECO:0000259" key="1">
    <source>
        <dbReference type="Pfam" id="PF05257"/>
    </source>
</evidence>
<comment type="caution">
    <text evidence="2">The sequence shown here is derived from an EMBL/GenBank/DDBJ whole genome shotgun (WGS) entry which is preliminary data.</text>
</comment>
<evidence type="ECO:0000313" key="3">
    <source>
        <dbReference type="Proteomes" id="UP000005707"/>
    </source>
</evidence>
<accession>F7PW03</accession>
<protein>
    <submittedName>
        <fullName evidence="2">CHAP domain protein</fullName>
    </submittedName>
</protein>
<dbReference type="SUPFAM" id="SSF54001">
    <property type="entry name" value="Cysteine proteinases"/>
    <property type="match status" value="1"/>
</dbReference>
<dbReference type="eggNOG" id="ENOG50346Y4">
    <property type="taxonomic scope" value="Bacteria"/>
</dbReference>
<dbReference type="Proteomes" id="UP000005707">
    <property type="component" value="Unassembled WGS sequence"/>
</dbReference>
<dbReference type="EMBL" id="AFNU02000003">
    <property type="protein sequence ID" value="ERJ12673.1"/>
    <property type="molecule type" value="Genomic_DNA"/>
</dbReference>
<sequence>MKTDQMKRQRMAEIAHYETLQGYEGNEFKGGNQIEKYLADFRKAFIELENKEQDWHNVEIGFDWCGAFVCWCAREAGFKLPIIKPIAIGGSLASVPIWYHYANSEECNFFYSAKDEHFHPEAGDLVLYNHVFSGRDLDHIGVVIKVDDDYLITAEGNEDNRAQLLRRKRDHHINGYVRLQNL</sequence>
<dbReference type="RefSeq" id="WP_008825917.1">
    <property type="nucleotide sequence ID" value="NZ_AFNU02000003.1"/>
</dbReference>
<proteinExistence type="predicted"/>
<dbReference type="Pfam" id="PF05257">
    <property type="entry name" value="CHAP"/>
    <property type="match status" value="1"/>
</dbReference>
<dbReference type="InterPro" id="IPR007921">
    <property type="entry name" value="CHAP_dom"/>
</dbReference>
<organism evidence="2 3">
    <name type="scientific">Haloplasma contractile SSD-17B</name>
    <dbReference type="NCBI Taxonomy" id="1033810"/>
    <lineage>
        <taxon>Bacteria</taxon>
        <taxon>Bacillati</taxon>
        <taxon>Mycoplasmatota</taxon>
        <taxon>Mollicutes</taxon>
        <taxon>Haloplasmatales</taxon>
        <taxon>Haloplasmataceae</taxon>
        <taxon>Haloplasma</taxon>
    </lineage>
</organism>
<dbReference type="InParanoid" id="F7PW03"/>
<dbReference type="Gene3D" id="3.90.1720.10">
    <property type="entry name" value="endopeptidase domain like (from Nostoc punctiforme)"/>
    <property type="match status" value="1"/>
</dbReference>
<evidence type="ECO:0000313" key="2">
    <source>
        <dbReference type="EMBL" id="ERJ12673.1"/>
    </source>
</evidence>
<dbReference type="OrthoDB" id="529831at2"/>